<keyword evidence="2" id="KW-0493">Microtubule</keyword>
<accession>A0AAV8F3Z6</accession>
<dbReference type="GO" id="GO:0005874">
    <property type="term" value="C:microtubule"/>
    <property type="evidence" value="ECO:0007669"/>
    <property type="project" value="UniProtKB-KW"/>
</dbReference>
<comment type="caution">
    <text evidence="5">The sequence shown here is derived from an EMBL/GenBank/DDBJ whole genome shotgun (WGS) entry which is preliminary data.</text>
</comment>
<feature type="region of interest" description="Disordered" evidence="4">
    <location>
        <begin position="577"/>
        <end position="632"/>
    </location>
</feature>
<proteinExistence type="inferred from homology"/>
<dbReference type="PANTHER" id="PTHR19321">
    <property type="entry name" value="PROTEIN REGULATOR OF CYTOKINESIS 1 PRC1-RELATED"/>
    <property type="match status" value="1"/>
</dbReference>
<evidence type="ECO:0000256" key="3">
    <source>
        <dbReference type="SAM" id="Coils"/>
    </source>
</evidence>
<dbReference type="PANTHER" id="PTHR19321:SF7">
    <property type="entry name" value="65-KDA MICROTUBULE-ASSOCIATED PROTEIN 3"/>
    <property type="match status" value="1"/>
</dbReference>
<dbReference type="EMBL" id="JAMFTS010000002">
    <property type="protein sequence ID" value="KAJ4787834.1"/>
    <property type="molecule type" value="Genomic_DNA"/>
</dbReference>
<dbReference type="GO" id="GO:0005819">
    <property type="term" value="C:spindle"/>
    <property type="evidence" value="ECO:0007669"/>
    <property type="project" value="TreeGrafter"/>
</dbReference>
<dbReference type="Proteomes" id="UP001140206">
    <property type="component" value="Chromosome 2"/>
</dbReference>
<evidence type="ECO:0000313" key="6">
    <source>
        <dbReference type="Proteomes" id="UP001140206"/>
    </source>
</evidence>
<comment type="similarity">
    <text evidence="1">Belongs to the MAP65/ASE1 family.</text>
</comment>
<dbReference type="Gene3D" id="1.20.58.1520">
    <property type="match status" value="1"/>
</dbReference>
<dbReference type="AlphaFoldDB" id="A0AAV8F3Z6"/>
<evidence type="ECO:0000256" key="1">
    <source>
        <dbReference type="ARBA" id="ARBA00006187"/>
    </source>
</evidence>
<evidence type="ECO:0000256" key="2">
    <source>
        <dbReference type="ARBA" id="ARBA00022701"/>
    </source>
</evidence>
<dbReference type="GO" id="GO:0000226">
    <property type="term" value="P:microtubule cytoskeleton organization"/>
    <property type="evidence" value="ECO:0007669"/>
    <property type="project" value="InterPro"/>
</dbReference>
<name>A0AAV8F3Z6_9POAL</name>
<dbReference type="Pfam" id="PF03999">
    <property type="entry name" value="MAP65_ASE1"/>
    <property type="match status" value="1"/>
</dbReference>
<feature type="compositionally biased region" description="Basic residues" evidence="4">
    <location>
        <begin position="592"/>
        <end position="606"/>
    </location>
</feature>
<evidence type="ECO:0000256" key="4">
    <source>
        <dbReference type="SAM" id="MobiDB-lite"/>
    </source>
</evidence>
<sequence>MDSLSSDQETNALRCTSRALLRTKTPKIPLETSLNCLFFTLSPFNFIIISNINPALSLSLCDSNTRSIDSFPQSDHLSYKLSEKMDELQKDYFLRMEKACGPLLHALQVIWDEIGQSSADREQVLYDLENECVEAHRRKLEKASQYRAHLHQSLADAKAELAAICSAMGERPVSNGQINQMPSGLQSELSTVVPLLEEMRNRRAERISQFLEVTEQIHKITGEIRSPGCNQSVITFDESALTTRKLEALHEELQILQKEKSERLKMVTGHLKTLNSLCIVLGLEFKKIVGEVHPSLDEGEESKNISSDVFNQLSSAIQRLQEIKIQRMKKLQHLATSILELWDLLDTPMEEQQSFQNITRNVAALEHEMTEPNLLSSDFLKQAEAEVSRLEKLKASKRKEILLKKKFHLDELRRKTHLPPEDNEINFALQALEAGAISYSLLMEQIDSQITLVKEEILNRKDILEKVEKWLNACEEETWLEEYSKDENRYNSGRGTHLSLKRAEKARAIVNKIPAMLQNLSDKVTTWERERGKLFTYDGVTRQSMFEKYNVHKVEKAQELERQREQKKLYKQMVAEQEMRYGSKPSPSKCQSAKKGRNSIASRKRLSLGGAVGEPTGADDLHRKNPTSSAKRTDRLLFSPVVKRGVYCSPPPAKLYSNNSATPRRPEKLRQPFSQIHHPNKNISAPPKLMSGENLACRTPIMMPAQMQVGSGSSHTPVRYQIEAINAPEVMEYSFEERRLICYLAAQN</sequence>
<dbReference type="InterPro" id="IPR007145">
    <property type="entry name" value="MAP65_Ase1_PRC1"/>
</dbReference>
<reference evidence="5" key="1">
    <citation type="submission" date="2022-08" db="EMBL/GenBank/DDBJ databases">
        <authorList>
            <person name="Marques A."/>
        </authorList>
    </citation>
    <scope>NUCLEOTIDE SEQUENCE</scope>
    <source>
        <strain evidence="5">RhyPub2mFocal</strain>
        <tissue evidence="5">Leaves</tissue>
    </source>
</reference>
<dbReference type="GO" id="GO:0005737">
    <property type="term" value="C:cytoplasm"/>
    <property type="evidence" value="ECO:0007669"/>
    <property type="project" value="TreeGrafter"/>
</dbReference>
<evidence type="ECO:0000313" key="5">
    <source>
        <dbReference type="EMBL" id="KAJ4787834.1"/>
    </source>
</evidence>
<feature type="coiled-coil region" evidence="3">
    <location>
        <begin position="239"/>
        <end position="266"/>
    </location>
</feature>
<gene>
    <name evidence="5" type="ORF">LUZ62_039080</name>
</gene>
<keyword evidence="6" id="KW-1185">Reference proteome</keyword>
<keyword evidence="3" id="KW-0175">Coiled coil</keyword>
<dbReference type="GO" id="GO:0008017">
    <property type="term" value="F:microtubule binding"/>
    <property type="evidence" value="ECO:0007669"/>
    <property type="project" value="InterPro"/>
</dbReference>
<organism evidence="5 6">
    <name type="scientific">Rhynchospora pubera</name>
    <dbReference type="NCBI Taxonomy" id="906938"/>
    <lineage>
        <taxon>Eukaryota</taxon>
        <taxon>Viridiplantae</taxon>
        <taxon>Streptophyta</taxon>
        <taxon>Embryophyta</taxon>
        <taxon>Tracheophyta</taxon>
        <taxon>Spermatophyta</taxon>
        <taxon>Magnoliopsida</taxon>
        <taxon>Liliopsida</taxon>
        <taxon>Poales</taxon>
        <taxon>Cyperaceae</taxon>
        <taxon>Cyperoideae</taxon>
        <taxon>Rhynchosporeae</taxon>
        <taxon>Rhynchospora</taxon>
    </lineage>
</organism>
<protein>
    <submittedName>
        <fullName evidence="5">Microtubule-associated protein-like</fullName>
    </submittedName>
</protein>